<reference evidence="1 2" key="1">
    <citation type="submission" date="2024-01" db="EMBL/GenBank/DDBJ databases">
        <title>A draft genome for the cacao thread blight pathogen Marasmiellus scandens.</title>
        <authorList>
            <person name="Baruah I.K."/>
            <person name="Leung J."/>
            <person name="Bukari Y."/>
            <person name="Amoako-Attah I."/>
            <person name="Meinhardt L.W."/>
            <person name="Bailey B.A."/>
            <person name="Cohen S.P."/>
        </authorList>
    </citation>
    <scope>NUCLEOTIDE SEQUENCE [LARGE SCALE GENOMIC DNA]</scope>
    <source>
        <strain evidence="1 2">GH-19</strain>
    </source>
</reference>
<accession>A0ABR1IIQ6</accession>
<keyword evidence="2" id="KW-1185">Reference proteome</keyword>
<proteinExistence type="predicted"/>
<comment type="caution">
    <text evidence="1">The sequence shown here is derived from an EMBL/GenBank/DDBJ whole genome shotgun (WGS) entry which is preliminary data.</text>
</comment>
<protein>
    <submittedName>
        <fullName evidence="1">Uncharacterized protein</fullName>
    </submittedName>
</protein>
<dbReference type="EMBL" id="JBANRG010000142">
    <property type="protein sequence ID" value="KAK7433727.1"/>
    <property type="molecule type" value="Genomic_DNA"/>
</dbReference>
<name>A0ABR1IIQ6_9AGAR</name>
<dbReference type="Proteomes" id="UP001498398">
    <property type="component" value="Unassembled WGS sequence"/>
</dbReference>
<evidence type="ECO:0000313" key="2">
    <source>
        <dbReference type="Proteomes" id="UP001498398"/>
    </source>
</evidence>
<gene>
    <name evidence="1" type="ORF">VKT23_020608</name>
</gene>
<organism evidence="1 2">
    <name type="scientific">Marasmiellus scandens</name>
    <dbReference type="NCBI Taxonomy" id="2682957"/>
    <lineage>
        <taxon>Eukaryota</taxon>
        <taxon>Fungi</taxon>
        <taxon>Dikarya</taxon>
        <taxon>Basidiomycota</taxon>
        <taxon>Agaricomycotina</taxon>
        <taxon>Agaricomycetes</taxon>
        <taxon>Agaricomycetidae</taxon>
        <taxon>Agaricales</taxon>
        <taxon>Marasmiineae</taxon>
        <taxon>Omphalotaceae</taxon>
        <taxon>Marasmiellus</taxon>
    </lineage>
</organism>
<sequence length="193" mass="21720">MLKDAVQLTSLQQHFQQPDWTDKTLSNIVVNPLTGLHVKVNTPSMQTPPELRVNKSVQMIHGPMKSYIGRVVRVNSYKIQSSGVIIRMGMHLNQAYPLREYQKFYEPDMGYIIINSKAVSTTRQDEPVAKTPPPFPSHIAHDDGVWDPSSRTLFHSSASSSSLASNSLHWTMHPDLDETFLAAYRSSASKNQD</sequence>
<evidence type="ECO:0000313" key="1">
    <source>
        <dbReference type="EMBL" id="KAK7433727.1"/>
    </source>
</evidence>